<dbReference type="RefSeq" id="WP_133262193.1">
    <property type="nucleotide sequence ID" value="NZ_SJCY01000004.1"/>
</dbReference>
<accession>A0A4R5ML94</accession>
<feature type="transmembrane region" description="Helical" evidence="2">
    <location>
        <begin position="12"/>
        <end position="30"/>
    </location>
</feature>
<dbReference type="Proteomes" id="UP000295668">
    <property type="component" value="Unassembled WGS sequence"/>
</dbReference>
<evidence type="ECO:0000259" key="3">
    <source>
        <dbReference type="Pfam" id="PF02470"/>
    </source>
</evidence>
<feature type="region of interest" description="Disordered" evidence="1">
    <location>
        <begin position="317"/>
        <end position="342"/>
    </location>
</feature>
<sequence>MADQKKNNIKLGIFVVSGLALLIFAFFIIGKNQNLFGSDFKLKVRFSNIGGLTQGNNVLFSGIQAGTVKDIDIINDTTIEVTMRINSKVKAFIHKNATATVGTEGLMGNKVINILPVKGKSALVEEGDLLYAQQSASMEEIIQTLSKTNENVQSISEVLKGTVLKIDSSAILKLINDEQIGISLKASLENIYVATKNANQMTAGLNNLVADIRNGKGAAGMLLTDTAVAKELQYAVSKIKLASINANQMTVEANDLVKSLNNELKNGTGPVHTLLRDSTMSRDLKRSMSNIQKGSDGFNQIMESLKHSFLFRGYFKRQDREKKQEPKKEETLTEQKAKELEQ</sequence>
<evidence type="ECO:0000313" key="5">
    <source>
        <dbReference type="Proteomes" id="UP000295668"/>
    </source>
</evidence>
<evidence type="ECO:0000313" key="4">
    <source>
        <dbReference type="EMBL" id="TDG36464.1"/>
    </source>
</evidence>
<keyword evidence="5" id="KW-1185">Reference proteome</keyword>
<evidence type="ECO:0000256" key="2">
    <source>
        <dbReference type="SAM" id="Phobius"/>
    </source>
</evidence>
<keyword evidence="2" id="KW-0812">Transmembrane</keyword>
<dbReference type="PANTHER" id="PTHR33371:SF4">
    <property type="entry name" value="INTERMEMBRANE PHOSPHOLIPID TRANSPORT SYSTEM BINDING PROTEIN MLAD"/>
    <property type="match status" value="1"/>
</dbReference>
<keyword evidence="2" id="KW-0472">Membrane</keyword>
<gene>
    <name evidence="4" type="ORF">EZJ43_08070</name>
</gene>
<dbReference type="Pfam" id="PF02470">
    <property type="entry name" value="MlaD"/>
    <property type="match status" value="1"/>
</dbReference>
<protein>
    <submittedName>
        <fullName evidence="4">MCE family protein</fullName>
    </submittedName>
</protein>
<keyword evidence="2" id="KW-1133">Transmembrane helix</keyword>
<comment type="caution">
    <text evidence="4">The sequence shown here is derived from an EMBL/GenBank/DDBJ whole genome shotgun (WGS) entry which is preliminary data.</text>
</comment>
<dbReference type="InterPro" id="IPR052336">
    <property type="entry name" value="MlaD_Phospholipid_Transporter"/>
</dbReference>
<dbReference type="InterPro" id="IPR003399">
    <property type="entry name" value="Mce/MlaD"/>
</dbReference>
<evidence type="ECO:0000256" key="1">
    <source>
        <dbReference type="SAM" id="MobiDB-lite"/>
    </source>
</evidence>
<dbReference type="EMBL" id="SJCY01000004">
    <property type="protein sequence ID" value="TDG36464.1"/>
    <property type="molecule type" value="Genomic_DNA"/>
</dbReference>
<proteinExistence type="predicted"/>
<feature type="domain" description="Mce/MlaD" evidence="3">
    <location>
        <begin position="42"/>
        <end position="116"/>
    </location>
</feature>
<dbReference type="AlphaFoldDB" id="A0A4R5ML94"/>
<dbReference type="PANTHER" id="PTHR33371">
    <property type="entry name" value="INTERMEMBRANE PHOSPHOLIPID TRANSPORT SYSTEM BINDING PROTEIN MLAD-RELATED"/>
    <property type="match status" value="1"/>
</dbReference>
<organism evidence="4 5">
    <name type="scientific">Pedobacter changchengzhani</name>
    <dbReference type="NCBI Taxonomy" id="2529274"/>
    <lineage>
        <taxon>Bacteria</taxon>
        <taxon>Pseudomonadati</taxon>
        <taxon>Bacteroidota</taxon>
        <taxon>Sphingobacteriia</taxon>
        <taxon>Sphingobacteriales</taxon>
        <taxon>Sphingobacteriaceae</taxon>
        <taxon>Pedobacter</taxon>
    </lineage>
</organism>
<dbReference type="OrthoDB" id="9771725at2"/>
<name>A0A4R5ML94_9SPHI</name>
<reference evidence="4 5" key="1">
    <citation type="submission" date="2019-02" db="EMBL/GenBank/DDBJ databases">
        <title>Pedobacter sp. nov., a novel speices isolated from soil of pinguins habitat in Antarcitica.</title>
        <authorList>
            <person name="He R.-H."/>
        </authorList>
    </citation>
    <scope>NUCLEOTIDE SEQUENCE [LARGE SCALE GENOMIC DNA]</scope>
    <source>
        <strain evidence="4 5">E01020</strain>
    </source>
</reference>